<accession>A0A2H3DVD1</accession>
<name>A0A2H3DVD1_ARMGA</name>
<sequence length="117" mass="13537">AESLTKKRQNHIEIQEKWIRRAALLYKVEQEKQGTGEKKGLRTVCKEMVERCWQEDQERITVDKQTVFVQSQAQSNAKRNEALNAEESKSLISYAVNIAQRGFPLTPHRLAELANEI</sequence>
<feature type="non-terminal residue" evidence="1">
    <location>
        <position position="117"/>
    </location>
</feature>
<feature type="non-terminal residue" evidence="1">
    <location>
        <position position="1"/>
    </location>
</feature>
<reference evidence="2" key="1">
    <citation type="journal article" date="2017" name="Nat. Ecol. Evol.">
        <title>Genome expansion and lineage-specific genetic innovations in the forest pathogenic fungi Armillaria.</title>
        <authorList>
            <person name="Sipos G."/>
            <person name="Prasanna A.N."/>
            <person name="Walter M.C."/>
            <person name="O'Connor E."/>
            <person name="Balint B."/>
            <person name="Krizsan K."/>
            <person name="Kiss B."/>
            <person name="Hess J."/>
            <person name="Varga T."/>
            <person name="Slot J."/>
            <person name="Riley R."/>
            <person name="Boka B."/>
            <person name="Rigling D."/>
            <person name="Barry K."/>
            <person name="Lee J."/>
            <person name="Mihaltcheva S."/>
            <person name="LaButti K."/>
            <person name="Lipzen A."/>
            <person name="Waldron R."/>
            <person name="Moloney N.M."/>
            <person name="Sperisen C."/>
            <person name="Kredics L."/>
            <person name="Vagvoelgyi C."/>
            <person name="Patrignani A."/>
            <person name="Fitzpatrick D."/>
            <person name="Nagy I."/>
            <person name="Doyle S."/>
            <person name="Anderson J.B."/>
            <person name="Grigoriev I.V."/>
            <person name="Gueldener U."/>
            <person name="Muensterkoetter M."/>
            <person name="Nagy L.G."/>
        </authorList>
    </citation>
    <scope>NUCLEOTIDE SEQUENCE [LARGE SCALE GENOMIC DNA]</scope>
    <source>
        <strain evidence="2">Ar21-2</strain>
    </source>
</reference>
<evidence type="ECO:0008006" key="3">
    <source>
        <dbReference type="Google" id="ProtNLM"/>
    </source>
</evidence>
<evidence type="ECO:0000313" key="2">
    <source>
        <dbReference type="Proteomes" id="UP000217790"/>
    </source>
</evidence>
<dbReference type="EMBL" id="KZ293653">
    <property type="protein sequence ID" value="PBK94778.1"/>
    <property type="molecule type" value="Genomic_DNA"/>
</dbReference>
<dbReference type="Proteomes" id="UP000217790">
    <property type="component" value="Unassembled WGS sequence"/>
</dbReference>
<protein>
    <recommendedName>
        <fullName evidence="3">HTH CENPB-type domain-containing protein</fullName>
    </recommendedName>
</protein>
<evidence type="ECO:0000313" key="1">
    <source>
        <dbReference type="EMBL" id="PBK94778.1"/>
    </source>
</evidence>
<organism evidence="1 2">
    <name type="scientific">Armillaria gallica</name>
    <name type="common">Bulbous honey fungus</name>
    <name type="synonym">Armillaria bulbosa</name>
    <dbReference type="NCBI Taxonomy" id="47427"/>
    <lineage>
        <taxon>Eukaryota</taxon>
        <taxon>Fungi</taxon>
        <taxon>Dikarya</taxon>
        <taxon>Basidiomycota</taxon>
        <taxon>Agaricomycotina</taxon>
        <taxon>Agaricomycetes</taxon>
        <taxon>Agaricomycetidae</taxon>
        <taxon>Agaricales</taxon>
        <taxon>Marasmiineae</taxon>
        <taxon>Physalacriaceae</taxon>
        <taxon>Armillaria</taxon>
    </lineage>
</organism>
<dbReference type="OrthoDB" id="2668963at2759"/>
<dbReference type="InParanoid" id="A0A2H3DVD1"/>
<proteinExistence type="predicted"/>
<keyword evidence="2" id="KW-1185">Reference proteome</keyword>
<dbReference type="AlphaFoldDB" id="A0A2H3DVD1"/>
<gene>
    <name evidence="1" type="ORF">ARMGADRAFT_878925</name>
</gene>